<evidence type="ECO:0000256" key="2">
    <source>
        <dbReference type="ARBA" id="ARBA00023315"/>
    </source>
</evidence>
<sequence length="203" mass="23438">MVTERLRYAPIRCSPQQYERYGDVLGWKSDGVCPGARETMEIAEVPQPVYRQARLEDLPAIAAIETEVFEEPYVYLMLRQLYDLYGSDWLVAELDGMPIGYALILEKAGRVLLFTFAVARSFQCRGYGGVLLERTLDRCRLLRAEAIYLTVRPDNHPACNLFKRAGFVVIGRDDHYFGPADPRYVFEYRLRPRRTGFGPEQRD</sequence>
<dbReference type="Pfam" id="PF00583">
    <property type="entry name" value="Acetyltransf_1"/>
    <property type="match status" value="1"/>
</dbReference>
<dbReference type="PROSITE" id="PS51186">
    <property type="entry name" value="GNAT"/>
    <property type="match status" value="1"/>
</dbReference>
<name>A0A6G9Z7C2_9NOCA</name>
<dbReference type="InterPro" id="IPR016181">
    <property type="entry name" value="Acyl_CoA_acyltransferase"/>
</dbReference>
<reference evidence="4 5" key="1">
    <citation type="journal article" date="2019" name="ACS Chem. Biol.">
        <title>Identification and Mobilization of a Cryptic Antibiotic Biosynthesis Gene Locus from a Human-Pathogenic Nocardia Isolate.</title>
        <authorList>
            <person name="Herisse M."/>
            <person name="Ishida K."/>
            <person name="Porter J.L."/>
            <person name="Howden B."/>
            <person name="Hertweck C."/>
            <person name="Stinear T.P."/>
            <person name="Pidot S.J."/>
        </authorList>
    </citation>
    <scope>NUCLEOTIDE SEQUENCE [LARGE SCALE GENOMIC DNA]</scope>
    <source>
        <strain evidence="4 5">AUSMDU00012715</strain>
    </source>
</reference>
<evidence type="ECO:0000259" key="3">
    <source>
        <dbReference type="PROSITE" id="PS51186"/>
    </source>
</evidence>
<dbReference type="InterPro" id="IPR000182">
    <property type="entry name" value="GNAT_dom"/>
</dbReference>
<evidence type="ECO:0000256" key="1">
    <source>
        <dbReference type="ARBA" id="ARBA00022679"/>
    </source>
</evidence>
<evidence type="ECO:0000313" key="5">
    <source>
        <dbReference type="Proteomes" id="UP000500953"/>
    </source>
</evidence>
<feature type="domain" description="N-acetyltransferase" evidence="3">
    <location>
        <begin position="48"/>
        <end position="191"/>
    </location>
</feature>
<dbReference type="PANTHER" id="PTHR42919">
    <property type="entry name" value="N-ALPHA-ACETYLTRANSFERASE"/>
    <property type="match status" value="1"/>
</dbReference>
<dbReference type="PANTHER" id="PTHR42919:SF8">
    <property type="entry name" value="N-ALPHA-ACETYLTRANSFERASE 50"/>
    <property type="match status" value="1"/>
</dbReference>
<gene>
    <name evidence="4" type="ORF">F6W96_26450</name>
</gene>
<proteinExistence type="predicted"/>
<dbReference type="AlphaFoldDB" id="A0A6G9Z7C2"/>
<keyword evidence="2" id="KW-0012">Acyltransferase</keyword>
<dbReference type="GO" id="GO:0016747">
    <property type="term" value="F:acyltransferase activity, transferring groups other than amino-acyl groups"/>
    <property type="evidence" value="ECO:0007669"/>
    <property type="project" value="InterPro"/>
</dbReference>
<dbReference type="EMBL" id="CP046173">
    <property type="protein sequence ID" value="QIS21344.1"/>
    <property type="molecule type" value="Genomic_DNA"/>
</dbReference>
<accession>A0A6G9Z7C2</accession>
<protein>
    <submittedName>
        <fullName evidence="4">GNAT family N-acetyltransferase</fullName>
    </submittedName>
</protein>
<organism evidence="4 5">
    <name type="scientific">Nocardia terpenica</name>
    <dbReference type="NCBI Taxonomy" id="455432"/>
    <lineage>
        <taxon>Bacteria</taxon>
        <taxon>Bacillati</taxon>
        <taxon>Actinomycetota</taxon>
        <taxon>Actinomycetes</taxon>
        <taxon>Mycobacteriales</taxon>
        <taxon>Nocardiaceae</taxon>
        <taxon>Nocardia</taxon>
    </lineage>
</organism>
<keyword evidence="1 4" id="KW-0808">Transferase</keyword>
<dbReference type="InterPro" id="IPR051556">
    <property type="entry name" value="N-term/lysine_N-AcTrnsfr"/>
</dbReference>
<dbReference type="Gene3D" id="3.40.630.30">
    <property type="match status" value="1"/>
</dbReference>
<evidence type="ECO:0000313" key="4">
    <source>
        <dbReference type="EMBL" id="QIS21344.1"/>
    </source>
</evidence>
<dbReference type="Proteomes" id="UP000500953">
    <property type="component" value="Chromosome"/>
</dbReference>
<dbReference type="SUPFAM" id="SSF55729">
    <property type="entry name" value="Acyl-CoA N-acyltransferases (Nat)"/>
    <property type="match status" value="1"/>
</dbReference>
<dbReference type="CDD" id="cd04301">
    <property type="entry name" value="NAT_SF"/>
    <property type="match status" value="1"/>
</dbReference>